<feature type="binding site" evidence="8">
    <location>
        <position position="250"/>
    </location>
    <ligand>
        <name>shikimate</name>
        <dbReference type="ChEBI" id="CHEBI:36208"/>
    </ligand>
</feature>
<feature type="active site" description="Proton acceptor" evidence="8">
    <location>
        <position position="69"/>
    </location>
</feature>
<evidence type="ECO:0000259" key="9">
    <source>
        <dbReference type="Pfam" id="PF01488"/>
    </source>
</evidence>
<dbReference type="PATRIC" id="fig|1029756.8.peg.395"/>
<feature type="binding site" evidence="8">
    <location>
        <position position="65"/>
    </location>
    <ligand>
        <name>shikimate</name>
        <dbReference type="ChEBI" id="CHEBI:36208"/>
    </ligand>
</feature>
<feature type="binding site" evidence="8">
    <location>
        <position position="222"/>
    </location>
    <ligand>
        <name>shikimate</name>
        <dbReference type="ChEBI" id="CHEBI:36208"/>
    </ligand>
</feature>
<comment type="pathway">
    <text evidence="1 8">Metabolic intermediate biosynthesis; chorismate biosynthesis; chorismate from D-erythrose 4-phosphate and phosphoenolpyruvate: step 4/7.</text>
</comment>
<evidence type="ECO:0000256" key="6">
    <source>
        <dbReference type="ARBA" id="ARBA00023141"/>
    </source>
</evidence>
<dbReference type="PANTHER" id="PTHR21089:SF1">
    <property type="entry name" value="BIFUNCTIONAL 3-DEHYDROQUINATE DEHYDRATASE_SHIKIMATE DEHYDROGENASE, CHLOROPLASTIC"/>
    <property type="match status" value="1"/>
</dbReference>
<evidence type="ECO:0000256" key="7">
    <source>
        <dbReference type="ARBA" id="ARBA00049442"/>
    </source>
</evidence>
<comment type="similarity">
    <text evidence="8">Belongs to the shikimate dehydrogenase family.</text>
</comment>
<dbReference type="Gene3D" id="3.40.50.720">
    <property type="entry name" value="NAD(P)-binding Rossmann-like Domain"/>
    <property type="match status" value="1"/>
</dbReference>
<dbReference type="GO" id="GO:0009073">
    <property type="term" value="P:aromatic amino acid family biosynthetic process"/>
    <property type="evidence" value="ECO:0007669"/>
    <property type="project" value="UniProtKB-KW"/>
</dbReference>
<evidence type="ECO:0000256" key="5">
    <source>
        <dbReference type="ARBA" id="ARBA00023002"/>
    </source>
</evidence>
<dbReference type="HAMAP" id="MF_00222">
    <property type="entry name" value="Shikimate_DH_AroE"/>
    <property type="match status" value="1"/>
</dbReference>
<accession>V5SAG2</accession>
<dbReference type="Pfam" id="PF01488">
    <property type="entry name" value="Shikimate_DH"/>
    <property type="match status" value="1"/>
</dbReference>
<feature type="binding site" evidence="8">
    <location>
        <position position="243"/>
    </location>
    <ligand>
        <name>NADP(+)</name>
        <dbReference type="ChEBI" id="CHEBI:58349"/>
    </ligand>
</feature>
<evidence type="ECO:0000256" key="8">
    <source>
        <dbReference type="HAMAP-Rule" id="MF_00222"/>
    </source>
</evidence>
<name>V5SAG2_9HYPH</name>
<keyword evidence="3 8" id="KW-0028">Amino-acid biosynthesis</keyword>
<evidence type="ECO:0000256" key="4">
    <source>
        <dbReference type="ARBA" id="ARBA00022857"/>
    </source>
</evidence>
<dbReference type="GO" id="GO:0005829">
    <property type="term" value="C:cytosol"/>
    <property type="evidence" value="ECO:0007669"/>
    <property type="project" value="TreeGrafter"/>
</dbReference>
<comment type="caution">
    <text evidence="8">Lacks conserved residue(s) required for the propagation of feature annotation.</text>
</comment>
<dbReference type="GO" id="GO:0050661">
    <property type="term" value="F:NADP binding"/>
    <property type="evidence" value="ECO:0007669"/>
    <property type="project" value="InterPro"/>
</dbReference>
<evidence type="ECO:0000259" key="10">
    <source>
        <dbReference type="Pfam" id="PF08501"/>
    </source>
</evidence>
<dbReference type="InterPro" id="IPR036291">
    <property type="entry name" value="NAD(P)-bd_dom_sf"/>
</dbReference>
<dbReference type="STRING" id="1029756.W911_01860"/>
<keyword evidence="6 8" id="KW-0057">Aromatic amino acid biosynthesis</keyword>
<feature type="binding site" evidence="8">
    <location>
        <position position="220"/>
    </location>
    <ligand>
        <name>NADP(+)</name>
        <dbReference type="ChEBI" id="CHEBI:58349"/>
    </ligand>
</feature>
<protein>
    <recommendedName>
        <fullName evidence="2 8">Shikimate dehydrogenase (NADP(+))</fullName>
        <shortName evidence="8">SDH</shortName>
        <ecNumber evidence="2 8">1.1.1.25</ecNumber>
    </recommendedName>
</protein>
<feature type="domain" description="SDH C-terminal" evidence="11">
    <location>
        <begin position="243"/>
        <end position="265"/>
    </location>
</feature>
<dbReference type="GO" id="GO:0004764">
    <property type="term" value="F:shikimate 3-dehydrogenase (NADP+) activity"/>
    <property type="evidence" value="ECO:0007669"/>
    <property type="project" value="UniProtKB-UniRule"/>
</dbReference>
<dbReference type="InterPro" id="IPR013708">
    <property type="entry name" value="Shikimate_DH-bd_N"/>
</dbReference>
<dbReference type="GO" id="GO:0019632">
    <property type="term" value="P:shikimate metabolic process"/>
    <property type="evidence" value="ECO:0007669"/>
    <property type="project" value="InterPro"/>
</dbReference>
<evidence type="ECO:0000256" key="3">
    <source>
        <dbReference type="ARBA" id="ARBA00022605"/>
    </source>
</evidence>
<organism evidence="12 13">
    <name type="scientific">Hyphomicrobium nitrativorans NL23</name>
    <dbReference type="NCBI Taxonomy" id="1029756"/>
    <lineage>
        <taxon>Bacteria</taxon>
        <taxon>Pseudomonadati</taxon>
        <taxon>Pseudomonadota</taxon>
        <taxon>Alphaproteobacteria</taxon>
        <taxon>Hyphomicrobiales</taxon>
        <taxon>Hyphomicrobiaceae</taxon>
        <taxon>Hyphomicrobium</taxon>
    </lineage>
</organism>
<proteinExistence type="inferred from homology"/>
<keyword evidence="13" id="KW-1185">Reference proteome</keyword>
<dbReference type="Proteomes" id="UP000018542">
    <property type="component" value="Chromosome"/>
</dbReference>
<dbReference type="HOGENOM" id="CLU_044063_2_0_5"/>
<dbReference type="Gene3D" id="3.40.50.10860">
    <property type="entry name" value="Leucine Dehydrogenase, chain A, domain 1"/>
    <property type="match status" value="1"/>
</dbReference>
<feature type="binding site" evidence="8">
    <location>
        <position position="90"/>
    </location>
    <ligand>
        <name>shikimate</name>
        <dbReference type="ChEBI" id="CHEBI:36208"/>
    </ligand>
</feature>
<dbReference type="InterPro" id="IPR041121">
    <property type="entry name" value="SDH_C"/>
</dbReference>
<dbReference type="UniPathway" id="UPA00053">
    <property type="reaction ID" value="UER00087"/>
</dbReference>
<keyword evidence="4 8" id="KW-0521">NADP</keyword>
<gene>
    <name evidence="8" type="primary">aroE</name>
    <name evidence="12" type="ORF">W911_01860</name>
</gene>
<dbReference type="PANTHER" id="PTHR21089">
    <property type="entry name" value="SHIKIMATE DEHYDROGENASE"/>
    <property type="match status" value="1"/>
</dbReference>
<comment type="catalytic activity">
    <reaction evidence="7 8">
        <text>shikimate + NADP(+) = 3-dehydroshikimate + NADPH + H(+)</text>
        <dbReference type="Rhea" id="RHEA:17737"/>
        <dbReference type="ChEBI" id="CHEBI:15378"/>
        <dbReference type="ChEBI" id="CHEBI:16630"/>
        <dbReference type="ChEBI" id="CHEBI:36208"/>
        <dbReference type="ChEBI" id="CHEBI:57783"/>
        <dbReference type="ChEBI" id="CHEBI:58349"/>
        <dbReference type="EC" id="1.1.1.25"/>
    </reaction>
</comment>
<comment type="function">
    <text evidence="8">Involved in the biosynthesis of the chorismate, which leads to the biosynthesis of aromatic amino acids. Catalyzes the reversible NADPH linked reduction of 3-dehydroshikimate (DHSA) to yield shikimate (SA).</text>
</comment>
<keyword evidence="5 8" id="KW-0560">Oxidoreductase</keyword>
<evidence type="ECO:0000313" key="12">
    <source>
        <dbReference type="EMBL" id="AHB47427.1"/>
    </source>
</evidence>
<evidence type="ECO:0000256" key="2">
    <source>
        <dbReference type="ARBA" id="ARBA00012962"/>
    </source>
</evidence>
<dbReference type="EMBL" id="CP006912">
    <property type="protein sequence ID" value="AHB47427.1"/>
    <property type="molecule type" value="Genomic_DNA"/>
</dbReference>
<dbReference type="InterPro" id="IPR046346">
    <property type="entry name" value="Aminoacid_DH-like_N_sf"/>
</dbReference>
<comment type="subunit">
    <text evidence="8">Homodimer.</text>
</comment>
<dbReference type="InterPro" id="IPR022893">
    <property type="entry name" value="Shikimate_DH_fam"/>
</dbReference>
<feature type="domain" description="Quinate/shikimate 5-dehydrogenase/glutamyl-tRNA reductase" evidence="9">
    <location>
        <begin position="122"/>
        <end position="195"/>
    </location>
</feature>
<dbReference type="Pfam" id="PF08501">
    <property type="entry name" value="Shikimate_dh_N"/>
    <property type="match status" value="1"/>
</dbReference>
<dbReference type="SUPFAM" id="SSF51735">
    <property type="entry name" value="NAD(P)-binding Rossmann-fold domains"/>
    <property type="match status" value="1"/>
</dbReference>
<feature type="binding site" evidence="8">
    <location>
        <position position="105"/>
    </location>
    <ligand>
        <name>shikimate</name>
        <dbReference type="ChEBI" id="CHEBI:36208"/>
    </ligand>
</feature>
<dbReference type="OrthoDB" id="9792692at2"/>
<evidence type="ECO:0000256" key="1">
    <source>
        <dbReference type="ARBA" id="ARBA00004871"/>
    </source>
</evidence>
<dbReference type="AlphaFoldDB" id="V5SAG2"/>
<dbReference type="KEGG" id="hni:W911_01860"/>
<evidence type="ECO:0000259" key="11">
    <source>
        <dbReference type="Pfam" id="PF18317"/>
    </source>
</evidence>
<evidence type="ECO:0000313" key="13">
    <source>
        <dbReference type="Proteomes" id="UP000018542"/>
    </source>
</evidence>
<dbReference type="InterPro" id="IPR011342">
    <property type="entry name" value="Shikimate_DH"/>
</dbReference>
<dbReference type="GO" id="GO:0008652">
    <property type="term" value="P:amino acid biosynthetic process"/>
    <property type="evidence" value="ECO:0007669"/>
    <property type="project" value="UniProtKB-KW"/>
</dbReference>
<sequence length="281" mass="30760">MKRAGKQACVIGWPIEHSRSPAIHGYWLDRYRIDGTYTKEAVRPEDVETFLRGLANAGFSGCNVTIPHKEAAFRIADERDASAVAVGAANTLWLEGARLCAANTDTYGYMTYLALQAEDWNRRDAPVSILGAGGAARAIVHGFLEADVGEIRLFNRSAERAATLAADFGPRVKVFPWEQRSRAATESAVLVNTTAVGLKGEGSLDMDFTDFHPDCIVSDIVYVPLETALIRDARRHGLHTVDGLGMLLHQAVPGFEKWFGVRPEVTDELYDKIAADIEGAR</sequence>
<feature type="domain" description="Shikimate dehydrogenase substrate binding N-terminal" evidence="10">
    <location>
        <begin position="10"/>
        <end position="92"/>
    </location>
</feature>
<dbReference type="RefSeq" id="WP_023785804.1">
    <property type="nucleotide sequence ID" value="NC_022997.1"/>
</dbReference>
<dbReference type="Pfam" id="PF18317">
    <property type="entry name" value="SDH_C"/>
    <property type="match status" value="1"/>
</dbReference>
<dbReference type="NCBIfam" id="NF001312">
    <property type="entry name" value="PRK00258.1-4"/>
    <property type="match status" value="1"/>
</dbReference>
<dbReference type="CDD" id="cd01065">
    <property type="entry name" value="NAD_bind_Shikimate_DH"/>
    <property type="match status" value="1"/>
</dbReference>
<feature type="binding site" evidence="8">
    <location>
        <begin position="131"/>
        <end position="135"/>
    </location>
    <ligand>
        <name>NADP(+)</name>
        <dbReference type="ChEBI" id="CHEBI:58349"/>
    </ligand>
</feature>
<dbReference type="InterPro" id="IPR006151">
    <property type="entry name" value="Shikm_DH/Glu-tRNA_Rdtase"/>
</dbReference>
<feature type="binding site" evidence="8">
    <location>
        <begin position="18"/>
        <end position="20"/>
    </location>
    <ligand>
        <name>shikimate</name>
        <dbReference type="ChEBI" id="CHEBI:36208"/>
    </ligand>
</feature>
<dbReference type="EC" id="1.1.1.25" evidence="2 8"/>
<dbReference type="GO" id="GO:0009423">
    <property type="term" value="P:chorismate biosynthetic process"/>
    <property type="evidence" value="ECO:0007669"/>
    <property type="project" value="UniProtKB-UniRule"/>
</dbReference>
<dbReference type="SUPFAM" id="SSF53223">
    <property type="entry name" value="Aminoacid dehydrogenase-like, N-terminal domain"/>
    <property type="match status" value="1"/>
</dbReference>
<dbReference type="NCBIfam" id="TIGR00507">
    <property type="entry name" value="aroE"/>
    <property type="match status" value="1"/>
</dbReference>
<reference evidence="12 13" key="1">
    <citation type="journal article" date="2014" name="Genome Announc.">
        <title>Complete Genome Sequence of Hyphomicrobium nitrativorans Strain NL23, a Denitrifying Bacterium Isolated from Biofilm of a Methanol-Fed Denitrification System Treating Seawater at the Montreal Biodome.</title>
        <authorList>
            <person name="Martineau C."/>
            <person name="Villeneuve C."/>
            <person name="Mauffrey F."/>
            <person name="Villemur R."/>
        </authorList>
    </citation>
    <scope>NUCLEOTIDE SEQUENCE [LARGE SCALE GENOMIC DNA]</scope>
    <source>
        <strain evidence="12">NL23</strain>
    </source>
</reference>